<evidence type="ECO:0000313" key="2">
    <source>
        <dbReference type="EMBL" id="EPF31878.1"/>
    </source>
</evidence>
<organism evidence="2 3">
    <name type="scientific">Treponema maltophilum ATCC 51939</name>
    <dbReference type="NCBI Taxonomy" id="1125699"/>
    <lineage>
        <taxon>Bacteria</taxon>
        <taxon>Pseudomonadati</taxon>
        <taxon>Spirochaetota</taxon>
        <taxon>Spirochaetia</taxon>
        <taxon>Spirochaetales</taxon>
        <taxon>Treponemataceae</taxon>
        <taxon>Treponema</taxon>
    </lineage>
</organism>
<dbReference type="AlphaFoldDB" id="S3K0U9"/>
<dbReference type="HOGENOM" id="CLU_088550_1_0_12"/>
<feature type="transmembrane region" description="Helical" evidence="1">
    <location>
        <begin position="62"/>
        <end position="83"/>
    </location>
</feature>
<reference evidence="2 3" key="1">
    <citation type="submission" date="2013-04" db="EMBL/GenBank/DDBJ databases">
        <title>The Genome Sequence of Treponema maltophilum ATCC 51939.</title>
        <authorList>
            <consortium name="The Broad Institute Genomics Platform"/>
            <person name="Earl A."/>
            <person name="Ward D."/>
            <person name="Feldgarden M."/>
            <person name="Gevers D."/>
            <person name="Leonetti C."/>
            <person name="Blanton J.M."/>
            <person name="Dewhirst F.E."/>
            <person name="Izard J."/>
            <person name="Walker B."/>
            <person name="Young S."/>
            <person name="Zeng Q."/>
            <person name="Gargeya S."/>
            <person name="Fitzgerald M."/>
            <person name="Haas B."/>
            <person name="Abouelleil A."/>
            <person name="Allen A.W."/>
            <person name="Alvarado L."/>
            <person name="Arachchi H.M."/>
            <person name="Berlin A.M."/>
            <person name="Chapman S.B."/>
            <person name="Gainer-Dewar J."/>
            <person name="Goldberg J."/>
            <person name="Griggs A."/>
            <person name="Gujja S."/>
            <person name="Hansen M."/>
            <person name="Howarth C."/>
            <person name="Imamovic A."/>
            <person name="Ireland A."/>
            <person name="Larimer J."/>
            <person name="McCowan C."/>
            <person name="Murphy C."/>
            <person name="Pearson M."/>
            <person name="Poon T.W."/>
            <person name="Priest M."/>
            <person name="Roberts A."/>
            <person name="Saif S."/>
            <person name="Shea T."/>
            <person name="Sisk P."/>
            <person name="Sykes S."/>
            <person name="Wortman J."/>
            <person name="Nusbaum C."/>
            <person name="Birren B."/>
        </authorList>
    </citation>
    <scope>NUCLEOTIDE SEQUENCE [LARGE SCALE GENOMIC DNA]</scope>
    <source>
        <strain evidence="2 3">ATCC 51939</strain>
    </source>
</reference>
<keyword evidence="1" id="KW-0472">Membrane</keyword>
<evidence type="ECO:0008006" key="4">
    <source>
        <dbReference type="Google" id="ProtNLM"/>
    </source>
</evidence>
<gene>
    <name evidence="2" type="ORF">HMPREF9194_02233</name>
</gene>
<evidence type="ECO:0000256" key="1">
    <source>
        <dbReference type="SAM" id="Phobius"/>
    </source>
</evidence>
<keyword evidence="1" id="KW-0812">Transmembrane</keyword>
<comment type="caution">
    <text evidence="2">The sequence shown here is derived from an EMBL/GenBank/DDBJ whole genome shotgun (WGS) entry which is preliminary data.</text>
</comment>
<keyword evidence="3" id="KW-1185">Reference proteome</keyword>
<proteinExistence type="predicted"/>
<dbReference type="eggNOG" id="COG4684">
    <property type="taxonomic scope" value="Bacteria"/>
</dbReference>
<dbReference type="Gene3D" id="1.10.1760.20">
    <property type="match status" value="1"/>
</dbReference>
<feature type="transmembrane region" description="Helical" evidence="1">
    <location>
        <begin position="155"/>
        <end position="184"/>
    </location>
</feature>
<dbReference type="PATRIC" id="fig|1125699.3.peg.2254"/>
<protein>
    <recommendedName>
        <fullName evidence="4">ECF transporter S component</fullName>
    </recommendedName>
</protein>
<keyword evidence="1" id="KW-1133">Transmembrane helix</keyword>
<feature type="transmembrane region" description="Helical" evidence="1">
    <location>
        <begin position="90"/>
        <end position="112"/>
    </location>
</feature>
<name>S3K0U9_TREMA</name>
<dbReference type="STRING" id="1125699.HMPREF9194_02233"/>
<dbReference type="EMBL" id="ATFF01000006">
    <property type="protein sequence ID" value="EPF31878.1"/>
    <property type="molecule type" value="Genomic_DNA"/>
</dbReference>
<evidence type="ECO:0000313" key="3">
    <source>
        <dbReference type="Proteomes" id="UP000014541"/>
    </source>
</evidence>
<feature type="transmembrane region" description="Helical" evidence="1">
    <location>
        <begin position="40"/>
        <end position="56"/>
    </location>
</feature>
<sequence length="236" mass="24607">MQRSDCPLLFFGFLCYNQGMKGSEKMSAESSFKQNRTNKTAALAGALGALTVLLTATRLGFIPWFTGAAITVLHVPVILAVCLTDAKGFAGLWAGLGVALVFGLSSLVYAVVSPSGPIDPFFQNPLISVLPRLLFALCVFFLYKGLSFFNRSRSAAGDVLIIALTAFLGTAVHAFFVLGALVIAGAIPPALMWAVLVSNTLAEAGAAVVLTSAAAASFKGLSKRKVSKLNSNAGVE</sequence>
<feature type="transmembrane region" description="Helical" evidence="1">
    <location>
        <begin position="190"/>
        <end position="218"/>
    </location>
</feature>
<feature type="transmembrane region" description="Helical" evidence="1">
    <location>
        <begin position="124"/>
        <end position="143"/>
    </location>
</feature>
<accession>S3K0U9</accession>
<dbReference type="Proteomes" id="UP000014541">
    <property type="component" value="Unassembled WGS sequence"/>
</dbReference>